<name>H9M876_PHLSQ</name>
<sequence length="129" mass="14808">MSEEIFSYFLVLAFIHSEVPYVVQNSFQYLYSLFFLSYWGHQHPRIGVALSSNLLFLFRTIYRSESVSLQQPRVAPSINQARTSIVDTHHHTAVDDERSLSGFLSKVYDAYTKSSHCAETMLLLPIELG</sequence>
<keyword evidence="1" id="KW-0496">Mitochondrion</keyword>
<dbReference type="EMBL" id="JQ002659">
    <property type="protein sequence ID" value="AEV55783.1"/>
    <property type="molecule type" value="Genomic_DNA"/>
</dbReference>
<accession>H9M876</accession>
<protein>
    <submittedName>
        <fullName evidence="1">Uncharacterized protein</fullName>
    </submittedName>
</protein>
<evidence type="ECO:0000313" key="1">
    <source>
        <dbReference type="EMBL" id="AEV55783.1"/>
    </source>
</evidence>
<proteinExistence type="predicted"/>
<dbReference type="AlphaFoldDB" id="H9M876"/>
<geneLocation type="mitochondrion" evidence="1"/>
<reference evidence="1" key="1">
    <citation type="journal article" date="2012" name="PLoS ONE">
        <title>The Mitochondrial Genome of the Lycophyte Huperzia squarrosa: The Most Archaic Form in Vascular Plants.</title>
        <authorList>
            <person name="Liu Y."/>
            <person name="Wang B."/>
            <person name="Cui P."/>
            <person name="Li L."/>
            <person name="Xue J.Y."/>
            <person name="Yu J."/>
            <person name="Qiu Y.L."/>
        </authorList>
    </citation>
    <scope>NUCLEOTIDE SEQUENCE</scope>
</reference>
<organism evidence="1">
    <name type="scientific">Phlegmariurus squarrosus</name>
    <name type="common">Rock tassel fern</name>
    <name type="synonym">Lycopodium squarrosum</name>
    <dbReference type="NCBI Taxonomy" id="73615"/>
    <lineage>
        <taxon>Eukaryota</taxon>
        <taxon>Viridiplantae</taxon>
        <taxon>Streptophyta</taxon>
        <taxon>Embryophyta</taxon>
        <taxon>Tracheophyta</taxon>
        <taxon>Lycopodiopsida</taxon>
        <taxon>Lycopodiales</taxon>
        <taxon>Lycopodiaceae</taxon>
        <taxon>Huperzioideae</taxon>
        <taxon>Phlegmariurus</taxon>
    </lineage>
</organism>
<dbReference type="GeneID" id="12354559"/>
<gene>
    <name evidence="1" type="primary">ORF129</name>
    <name evidence="1" type="ORF">HusqMp101</name>
</gene>
<dbReference type="RefSeq" id="YP_006234341.1">
    <property type="nucleotide sequence ID" value="NC_017755.1"/>
</dbReference>